<name>A0A2U2N1M9_9GAMM</name>
<feature type="chain" id="PRO_5015440349" evidence="4">
    <location>
        <begin position="27"/>
        <end position="515"/>
    </location>
</feature>
<dbReference type="GO" id="GO:0015833">
    <property type="term" value="P:peptide transport"/>
    <property type="evidence" value="ECO:0007669"/>
    <property type="project" value="TreeGrafter"/>
</dbReference>
<keyword evidence="3 4" id="KW-0732">Signal</keyword>
<dbReference type="InterPro" id="IPR030678">
    <property type="entry name" value="Peptide/Ni-bd"/>
</dbReference>
<evidence type="ECO:0000256" key="4">
    <source>
        <dbReference type="SAM" id="SignalP"/>
    </source>
</evidence>
<accession>A0A2U2N1M9</accession>
<dbReference type="SUPFAM" id="SSF53850">
    <property type="entry name" value="Periplasmic binding protein-like II"/>
    <property type="match status" value="1"/>
</dbReference>
<sequence>MTRKGITAAALALAVTTTGLGGGAQAQEIVWARDGDIDSLDPHRATSTLSRQLWYQIYDSLLEFDENGRPTGNLARDWTVADGGREVTFQLHDDILCHDGTPFTAEDVKWTADRALSEDNPSITKASWGPITEVEVVDELTVRFHLETPFAAFVPFMADQFTSMLCDSNAELERFGVDAAVGTGPWRFVDWTKGDEIVLERNEDYVNRGRPVENPGPPHAEQLIVRTMPEGQTRVAALRTGEVDLIVPPIEEVESLRGDPNFELHVAEGTGQNMFLEFAVSRPPFDDVRARRAIAHALDFEMALGIVFGDLVQRERCPVSRGVLGNDQDFCARHAPEYDPQKARELLNELGYGPDNPMEVILATWYGDNRDDVLQVFQNQLRQLGIEAEIEVMDIGTLNARVKQENNRTEGPGFIDLMGWTWFDPDVLYLLWHSPGAYEGYTDPELDELLEATRTTLDREEREAVVQDVFVHLLENAVHVPVYTPGWLWMYAGSEDAAGFTIGPFNRPLFNDVGR</sequence>
<dbReference type="GO" id="GO:0043190">
    <property type="term" value="C:ATP-binding cassette (ABC) transporter complex"/>
    <property type="evidence" value="ECO:0007669"/>
    <property type="project" value="InterPro"/>
</dbReference>
<dbReference type="GO" id="GO:1904680">
    <property type="term" value="F:peptide transmembrane transporter activity"/>
    <property type="evidence" value="ECO:0007669"/>
    <property type="project" value="TreeGrafter"/>
</dbReference>
<dbReference type="OrthoDB" id="9801912at2"/>
<dbReference type="PIRSF" id="PIRSF002741">
    <property type="entry name" value="MppA"/>
    <property type="match status" value="1"/>
</dbReference>
<keyword evidence="2" id="KW-0813">Transport</keyword>
<dbReference type="AlphaFoldDB" id="A0A2U2N1M9"/>
<dbReference type="GO" id="GO:0030288">
    <property type="term" value="C:outer membrane-bounded periplasmic space"/>
    <property type="evidence" value="ECO:0007669"/>
    <property type="project" value="UniProtKB-ARBA"/>
</dbReference>
<evidence type="ECO:0000256" key="1">
    <source>
        <dbReference type="ARBA" id="ARBA00005695"/>
    </source>
</evidence>
<dbReference type="RefSeq" id="WP_109678742.1">
    <property type="nucleotide sequence ID" value="NZ_CP086615.1"/>
</dbReference>
<gene>
    <name evidence="6" type="ORF">DEM34_10390</name>
</gene>
<dbReference type="Gene3D" id="3.10.105.10">
    <property type="entry name" value="Dipeptide-binding Protein, Domain 3"/>
    <property type="match status" value="1"/>
</dbReference>
<feature type="domain" description="Solute-binding protein family 5" evidence="5">
    <location>
        <begin position="70"/>
        <end position="433"/>
    </location>
</feature>
<comment type="similarity">
    <text evidence="1">Belongs to the bacterial solute-binding protein 5 family.</text>
</comment>
<evidence type="ECO:0000256" key="2">
    <source>
        <dbReference type="ARBA" id="ARBA00022448"/>
    </source>
</evidence>
<dbReference type="EMBL" id="QFFI01000014">
    <property type="protein sequence ID" value="PWG62992.1"/>
    <property type="molecule type" value="Genomic_DNA"/>
</dbReference>
<evidence type="ECO:0000259" key="5">
    <source>
        <dbReference type="Pfam" id="PF00496"/>
    </source>
</evidence>
<organism evidence="6 7">
    <name type="scientific">Sediminicurvatus halobius</name>
    <dbReference type="NCBI Taxonomy" id="2182432"/>
    <lineage>
        <taxon>Bacteria</taxon>
        <taxon>Pseudomonadati</taxon>
        <taxon>Pseudomonadota</taxon>
        <taxon>Gammaproteobacteria</taxon>
        <taxon>Chromatiales</taxon>
        <taxon>Ectothiorhodospiraceae</taxon>
        <taxon>Sediminicurvatus</taxon>
    </lineage>
</organism>
<dbReference type="InterPro" id="IPR000914">
    <property type="entry name" value="SBP_5_dom"/>
</dbReference>
<reference evidence="6 7" key="1">
    <citation type="submission" date="2018-05" db="EMBL/GenBank/DDBJ databases">
        <title>Spiribacter halobius sp. nov., a moderately halophilic bacterium isolated from marine solar saltern.</title>
        <authorList>
            <person name="Zheng W.-S."/>
            <person name="Lu D.-C."/>
            <person name="Du Z.-J."/>
        </authorList>
    </citation>
    <scope>NUCLEOTIDE SEQUENCE [LARGE SCALE GENOMIC DNA]</scope>
    <source>
        <strain evidence="6 7">E85</strain>
    </source>
</reference>
<keyword evidence="7" id="KW-1185">Reference proteome</keyword>
<evidence type="ECO:0000313" key="7">
    <source>
        <dbReference type="Proteomes" id="UP000245474"/>
    </source>
</evidence>
<evidence type="ECO:0000256" key="3">
    <source>
        <dbReference type="ARBA" id="ARBA00022729"/>
    </source>
</evidence>
<dbReference type="CDD" id="cd00995">
    <property type="entry name" value="PBP2_NikA_DppA_OppA_like"/>
    <property type="match status" value="1"/>
</dbReference>
<dbReference type="PANTHER" id="PTHR30290:SF9">
    <property type="entry name" value="OLIGOPEPTIDE-BINDING PROTEIN APPA"/>
    <property type="match status" value="1"/>
</dbReference>
<proteinExistence type="inferred from homology"/>
<dbReference type="Proteomes" id="UP000245474">
    <property type="component" value="Unassembled WGS sequence"/>
</dbReference>
<feature type="signal peptide" evidence="4">
    <location>
        <begin position="1"/>
        <end position="26"/>
    </location>
</feature>
<protein>
    <submittedName>
        <fullName evidence="6">ABC transporter substrate-binding protein</fullName>
    </submittedName>
</protein>
<comment type="caution">
    <text evidence="6">The sequence shown here is derived from an EMBL/GenBank/DDBJ whole genome shotgun (WGS) entry which is preliminary data.</text>
</comment>
<dbReference type="Gene3D" id="3.40.190.10">
    <property type="entry name" value="Periplasmic binding protein-like II"/>
    <property type="match status" value="1"/>
</dbReference>
<dbReference type="PANTHER" id="PTHR30290">
    <property type="entry name" value="PERIPLASMIC BINDING COMPONENT OF ABC TRANSPORTER"/>
    <property type="match status" value="1"/>
</dbReference>
<evidence type="ECO:0000313" key="6">
    <source>
        <dbReference type="EMBL" id="PWG62992.1"/>
    </source>
</evidence>
<dbReference type="InterPro" id="IPR039424">
    <property type="entry name" value="SBP_5"/>
</dbReference>
<dbReference type="Pfam" id="PF00496">
    <property type="entry name" value="SBP_bac_5"/>
    <property type="match status" value="1"/>
</dbReference>